<accession>W0PE82</accession>
<dbReference type="AlphaFoldDB" id="W0PE82"/>
<feature type="transmembrane region" description="Helical" evidence="1">
    <location>
        <begin position="202"/>
        <end position="222"/>
    </location>
</feature>
<feature type="transmembrane region" description="Helical" evidence="1">
    <location>
        <begin position="234"/>
        <end position="253"/>
    </location>
</feature>
<dbReference type="eggNOG" id="COG0697">
    <property type="taxonomic scope" value="Bacteria"/>
</dbReference>
<dbReference type="GO" id="GO:0016020">
    <property type="term" value="C:membrane"/>
    <property type="evidence" value="ECO:0007669"/>
    <property type="project" value="InterPro"/>
</dbReference>
<dbReference type="SUPFAM" id="SSF103481">
    <property type="entry name" value="Multidrug resistance efflux transporter EmrE"/>
    <property type="match status" value="2"/>
</dbReference>
<protein>
    <submittedName>
        <fullName evidence="3">Putative membrane protein, EamA family</fullName>
    </submittedName>
</protein>
<organism evidence="3 4">
    <name type="scientific">Advenella mimigardefordensis (strain DSM 17166 / LMG 22922 / DPN7)</name>
    <dbReference type="NCBI Taxonomy" id="1247726"/>
    <lineage>
        <taxon>Bacteria</taxon>
        <taxon>Pseudomonadati</taxon>
        <taxon>Pseudomonadota</taxon>
        <taxon>Betaproteobacteria</taxon>
        <taxon>Burkholderiales</taxon>
        <taxon>Alcaligenaceae</taxon>
    </lineage>
</organism>
<dbReference type="EMBL" id="CP003915">
    <property type="protein sequence ID" value="AHG63782.1"/>
    <property type="molecule type" value="Genomic_DNA"/>
</dbReference>
<dbReference type="KEGG" id="amim:MIM_c17000"/>
<feature type="transmembrane region" description="Helical" evidence="1">
    <location>
        <begin position="149"/>
        <end position="167"/>
    </location>
</feature>
<evidence type="ECO:0000313" key="4">
    <source>
        <dbReference type="Proteomes" id="UP000019095"/>
    </source>
</evidence>
<evidence type="ECO:0000259" key="2">
    <source>
        <dbReference type="Pfam" id="PF00892"/>
    </source>
</evidence>
<feature type="transmembrane region" description="Helical" evidence="1">
    <location>
        <begin position="23"/>
        <end position="45"/>
    </location>
</feature>
<dbReference type="Proteomes" id="UP000019095">
    <property type="component" value="Chromosome"/>
</dbReference>
<feature type="transmembrane region" description="Helical" evidence="1">
    <location>
        <begin position="122"/>
        <end position="140"/>
    </location>
</feature>
<feature type="transmembrane region" description="Helical" evidence="1">
    <location>
        <begin position="96"/>
        <end position="116"/>
    </location>
</feature>
<proteinExistence type="predicted"/>
<keyword evidence="1" id="KW-0812">Transmembrane</keyword>
<dbReference type="Pfam" id="PF00892">
    <property type="entry name" value="EamA"/>
    <property type="match status" value="2"/>
</dbReference>
<feature type="domain" description="EamA" evidence="2">
    <location>
        <begin position="172"/>
        <end position="307"/>
    </location>
</feature>
<name>W0PE82_ADVMD</name>
<evidence type="ECO:0000313" key="3">
    <source>
        <dbReference type="EMBL" id="AHG63782.1"/>
    </source>
</evidence>
<dbReference type="InterPro" id="IPR000620">
    <property type="entry name" value="EamA_dom"/>
</dbReference>
<dbReference type="PANTHER" id="PTHR22911:SF103">
    <property type="entry name" value="BLR2811 PROTEIN"/>
    <property type="match status" value="1"/>
</dbReference>
<gene>
    <name evidence="3" type="ORF">MIM_c17000</name>
</gene>
<dbReference type="HOGENOM" id="CLU_032828_2_2_4"/>
<keyword evidence="1" id="KW-1133">Transmembrane helix</keyword>
<feature type="transmembrane region" description="Helical" evidence="1">
    <location>
        <begin position="51"/>
        <end position="75"/>
    </location>
</feature>
<evidence type="ECO:0000256" key="1">
    <source>
        <dbReference type="SAM" id="Phobius"/>
    </source>
</evidence>
<keyword evidence="4" id="KW-1185">Reference proteome</keyword>
<dbReference type="InterPro" id="IPR037185">
    <property type="entry name" value="EmrE-like"/>
</dbReference>
<feature type="transmembrane region" description="Helical" evidence="1">
    <location>
        <begin position="265"/>
        <end position="285"/>
    </location>
</feature>
<dbReference type="STRING" id="1247726.MIM_c17000"/>
<reference evidence="3 4" key="1">
    <citation type="journal article" date="2014" name="Microbiology">
        <title>Unravelling the complete genome sequence of Advenella mimigardefordensis strain DPN7T and novel insights in the catabolism of the xenobiotic polythioester precursor 3,3'-dithiodipropionate.</title>
        <authorList>
            <person name="Wubbeler J.H."/>
            <person name="Hiessl S."/>
            <person name="Schuldes J."/>
            <person name="Thurmer A."/>
            <person name="Daniel R."/>
            <person name="Steinbuchel A."/>
        </authorList>
    </citation>
    <scope>NUCLEOTIDE SEQUENCE [LARGE SCALE GENOMIC DNA]</scope>
    <source>
        <strain evidence="4">DSM 17166 / LMG 22922 / DPN7</strain>
    </source>
</reference>
<dbReference type="PANTHER" id="PTHR22911">
    <property type="entry name" value="ACYL-MALONYL CONDENSING ENZYME-RELATED"/>
    <property type="match status" value="1"/>
</dbReference>
<keyword evidence="1" id="KW-0472">Membrane</keyword>
<feature type="transmembrane region" description="Helical" evidence="1">
    <location>
        <begin position="291"/>
        <end position="310"/>
    </location>
</feature>
<feature type="transmembrane region" description="Helical" evidence="1">
    <location>
        <begin position="173"/>
        <end position="190"/>
    </location>
</feature>
<feature type="domain" description="EamA" evidence="2">
    <location>
        <begin position="30"/>
        <end position="163"/>
    </location>
</feature>
<dbReference type="PATRIC" id="fig|1247726.3.peg.1872"/>
<sequence length="321" mass="34935">MPDTASMTAPACSLRNQMNQQTLPISSPLPGILSLLVAMSVLSTLDATGKWLMSVGVPLLVLCWVRYSVHLILVTSLIIPARGWQILKTKKPVEQLLRGVFMLTSTMVFFTTLRYLPQAQATAINFIAPLILLAVAPWILKEKAMLSRWIAAIVGFLGILIVIRPSGGLDPTGVMFGLSNAVIFSLQFIANRRLAGDNPFTTLIWSGLFGTVVLTVYTLFTIDEVLQVLAVLDLKQWLLLLSTGITGGVGHLLQIQAYRHAPASLLSPFVYLQIISATALGWLIWNQFPDSLTWLGIGVICASGIGITLYELRARPIPATA</sequence>
<dbReference type="Gene3D" id="1.10.3730.20">
    <property type="match status" value="1"/>
</dbReference>